<comment type="caution">
    <text evidence="6">The sequence shown here is derived from an EMBL/GenBank/DDBJ whole genome shotgun (WGS) entry which is preliminary data.</text>
</comment>
<dbReference type="Pfam" id="PF01494">
    <property type="entry name" value="FAD_binding_3"/>
    <property type="match status" value="1"/>
</dbReference>
<dbReference type="PANTHER" id="PTHR43876:SF7">
    <property type="entry name" value="UBIQUINONE BIOSYNTHESIS MONOOXYGENASE COQ6, MITOCHONDRIAL"/>
    <property type="match status" value="1"/>
</dbReference>
<keyword evidence="7" id="KW-1185">Reference proteome</keyword>
<accession>A0ABQ8EVL9</accession>
<dbReference type="InterPro" id="IPR051205">
    <property type="entry name" value="UbiH/COQ6_monooxygenase"/>
</dbReference>
<evidence type="ECO:0000256" key="4">
    <source>
        <dbReference type="SAM" id="MobiDB-lite"/>
    </source>
</evidence>
<keyword evidence="2" id="KW-0274">FAD</keyword>
<dbReference type="PANTHER" id="PTHR43876">
    <property type="entry name" value="UBIQUINONE BIOSYNTHESIS MONOOXYGENASE COQ6, MITOCHONDRIAL"/>
    <property type="match status" value="1"/>
</dbReference>
<sequence length="856" mass="91181">MEKPEQTEQPPPKRIIIIGGGVAGLSLALGIRQMSQLHSLNLQPVIYEATTTYTDRGQHLLLWKWAVEGLLDLGLGKRLGCISWPIVKFSSRDAASREELVRWPSLAAAANPSSAAFPSLFRKAPNTGTGTGTTTGAGTGTTTGSTTTTTATGAGILGSTFSSHSGRVPYSDKEKDMDPEAGVHVTTDMPALDDHAYLPPLLGLRKPDLLRMIMTALAGHDDLVGGNELAVKGANNNDYAYYLQARRASSNKATSPTSPQSATGPSQDIPKGIHGDLAHANWFIDEGFDVNVPDLHMGHELESYMISSSTGQVSVRFTNGATDSGFMLIGADGLYSKVRDLMHSSRVNAQHSGSAILTGICRTYMPPADVPTEFEDGTPIPVLSSNALLKFCPDGSSYSYVDHGLSFGVANIGNGFLGWNMVASQQSQGQIIGDYVRSRRRRQVGSVIASMSMGAGALAGMTVDGIHLNPSISSSSVDEWMVPSGRNSSMELPLIPLQDSESHLASSDGTEIPTQAENHEPEEPAAERVAIDEGSSEISHPVIMVHTPNTPIKRTLPDSIEASKDIDSQGSMSAAHSRIVNLPDFEDTAYISGEESRALALSLLMKRPLLPVEVATLVARTDTRFTAAFDNMDLGEIVPTSYTSNRFHPGRVLLIGDAAHGVATAAHGSIGASLAIADAVVLCKLLGHYLRRDESLISQSSAAAEPADPSSVMNPTMASTAVAAATTLSDAIYTGSQAVESVIGPMLVEPSDSSPAPVQDGSEMSSDSLRLKIIATKYMALRLPVGNACCYDTRAEVTWRRQEEGLWKNLVKMSVGYTWARSTYQQMLVRGAPVMSSVGDDDDAVVWPHLSRTYDR</sequence>
<dbReference type="SUPFAM" id="SSF51905">
    <property type="entry name" value="FAD/NAD(P)-binding domain"/>
    <property type="match status" value="1"/>
</dbReference>
<evidence type="ECO:0000256" key="2">
    <source>
        <dbReference type="ARBA" id="ARBA00022827"/>
    </source>
</evidence>
<feature type="compositionally biased region" description="Polar residues" evidence="4">
    <location>
        <begin position="503"/>
        <end position="516"/>
    </location>
</feature>
<evidence type="ECO:0000256" key="3">
    <source>
        <dbReference type="ARBA" id="ARBA00023002"/>
    </source>
</evidence>
<feature type="region of interest" description="Disordered" evidence="4">
    <location>
        <begin position="125"/>
        <end position="180"/>
    </location>
</feature>
<evidence type="ECO:0000256" key="1">
    <source>
        <dbReference type="ARBA" id="ARBA00022630"/>
    </source>
</evidence>
<dbReference type="InterPro" id="IPR002938">
    <property type="entry name" value="FAD-bd"/>
</dbReference>
<feature type="domain" description="FAD-binding" evidence="5">
    <location>
        <begin position="642"/>
        <end position="705"/>
    </location>
</feature>
<feature type="compositionally biased region" description="Polar residues" evidence="4">
    <location>
        <begin position="250"/>
        <end position="266"/>
    </location>
</feature>
<dbReference type="Proteomes" id="UP001648503">
    <property type="component" value="Unassembled WGS sequence"/>
</dbReference>
<evidence type="ECO:0000313" key="6">
    <source>
        <dbReference type="EMBL" id="KAH6587361.1"/>
    </source>
</evidence>
<dbReference type="Gene3D" id="3.50.50.60">
    <property type="entry name" value="FAD/NAD(P)-binding domain"/>
    <property type="match status" value="3"/>
</dbReference>
<feature type="region of interest" description="Disordered" evidence="4">
    <location>
        <begin position="250"/>
        <end position="271"/>
    </location>
</feature>
<evidence type="ECO:0000313" key="7">
    <source>
        <dbReference type="Proteomes" id="UP001648503"/>
    </source>
</evidence>
<dbReference type="InterPro" id="IPR036188">
    <property type="entry name" value="FAD/NAD-bd_sf"/>
</dbReference>
<dbReference type="EMBL" id="JAFCIX010000565">
    <property type="protein sequence ID" value="KAH6587361.1"/>
    <property type="molecule type" value="Genomic_DNA"/>
</dbReference>
<gene>
    <name evidence="6" type="ORF">BASA50_001290</name>
</gene>
<feature type="compositionally biased region" description="Low complexity" evidence="4">
    <location>
        <begin position="142"/>
        <end position="154"/>
    </location>
</feature>
<keyword evidence="3" id="KW-0560">Oxidoreductase</keyword>
<evidence type="ECO:0000259" key="5">
    <source>
        <dbReference type="Pfam" id="PF01494"/>
    </source>
</evidence>
<feature type="compositionally biased region" description="Gly residues" evidence="4">
    <location>
        <begin position="129"/>
        <end position="141"/>
    </location>
</feature>
<reference evidence="6 7" key="1">
    <citation type="submission" date="2021-02" db="EMBL/GenBank/DDBJ databases">
        <title>Variation within the Batrachochytrium salamandrivorans European outbreak.</title>
        <authorList>
            <person name="Kelly M."/>
            <person name="Pasmans F."/>
            <person name="Shea T.P."/>
            <person name="Munoz J.F."/>
            <person name="Carranza S."/>
            <person name="Cuomo C.A."/>
            <person name="Martel A."/>
        </authorList>
    </citation>
    <scope>NUCLEOTIDE SEQUENCE [LARGE SCALE GENOMIC DNA]</scope>
    <source>
        <strain evidence="6 7">AMFP18/2</strain>
    </source>
</reference>
<protein>
    <recommendedName>
        <fullName evidence="5">FAD-binding domain-containing protein</fullName>
    </recommendedName>
</protein>
<feature type="region of interest" description="Disordered" evidence="4">
    <location>
        <begin position="500"/>
        <end position="524"/>
    </location>
</feature>
<keyword evidence="1" id="KW-0285">Flavoprotein</keyword>
<name>A0ABQ8EVL9_9FUNG</name>
<proteinExistence type="predicted"/>
<organism evidence="6 7">
    <name type="scientific">Batrachochytrium salamandrivorans</name>
    <dbReference type="NCBI Taxonomy" id="1357716"/>
    <lineage>
        <taxon>Eukaryota</taxon>
        <taxon>Fungi</taxon>
        <taxon>Fungi incertae sedis</taxon>
        <taxon>Chytridiomycota</taxon>
        <taxon>Chytridiomycota incertae sedis</taxon>
        <taxon>Chytridiomycetes</taxon>
        <taxon>Rhizophydiales</taxon>
        <taxon>Rhizophydiales incertae sedis</taxon>
        <taxon>Batrachochytrium</taxon>
    </lineage>
</organism>